<feature type="transmembrane region" description="Helical" evidence="6">
    <location>
        <begin position="461"/>
        <end position="482"/>
    </location>
</feature>
<comment type="subcellular location">
    <subcellularLocation>
        <location evidence="1">Cell membrane</location>
        <topology evidence="1">Multi-pass membrane protein</topology>
    </subcellularLocation>
</comment>
<evidence type="ECO:0000256" key="1">
    <source>
        <dbReference type="ARBA" id="ARBA00004651"/>
    </source>
</evidence>
<dbReference type="Gene3D" id="1.20.1250.20">
    <property type="entry name" value="MFS general substrate transporter like domains"/>
    <property type="match status" value="2"/>
</dbReference>
<feature type="transmembrane region" description="Helical" evidence="6">
    <location>
        <begin position="280"/>
        <end position="305"/>
    </location>
</feature>
<dbReference type="SUPFAM" id="SSF103473">
    <property type="entry name" value="MFS general substrate transporter"/>
    <property type="match status" value="1"/>
</dbReference>
<dbReference type="Proteomes" id="UP001432062">
    <property type="component" value="Chromosome"/>
</dbReference>
<evidence type="ECO:0000256" key="4">
    <source>
        <dbReference type="ARBA" id="ARBA00022989"/>
    </source>
</evidence>
<dbReference type="EMBL" id="CP109441">
    <property type="protein sequence ID" value="WUV47443.1"/>
    <property type="molecule type" value="Genomic_DNA"/>
</dbReference>
<evidence type="ECO:0000256" key="3">
    <source>
        <dbReference type="ARBA" id="ARBA00022692"/>
    </source>
</evidence>
<evidence type="ECO:0000256" key="2">
    <source>
        <dbReference type="ARBA" id="ARBA00022448"/>
    </source>
</evidence>
<evidence type="ECO:0000259" key="7">
    <source>
        <dbReference type="PROSITE" id="PS50850"/>
    </source>
</evidence>
<dbReference type="PANTHER" id="PTHR23501">
    <property type="entry name" value="MAJOR FACILITATOR SUPERFAMILY"/>
    <property type="match status" value="1"/>
</dbReference>
<feature type="transmembrane region" description="Helical" evidence="6">
    <location>
        <begin position="415"/>
        <end position="441"/>
    </location>
</feature>
<sequence length="504" mass="52261">MSPAMQFDESPDVARTPDAAQTWTPRLVLSLASIVLTLEILTLSYMMVAMAAPEISVHFQTTQGAWLLTAFLLVGAVTGPLLGKLADMYGKRKILLACVAVSVLGALVSAVATSYAILIAGRALMGVLTPCVFLAYSLIRDVFPKKTVALAVSVTTSGLGLIAIPAPFLTGWLLDDFGFRSIFWLFVIGLAVFGTLVALTTDESAVRVRSRIDFAGALLLGSGIAGILVALSFGPSWGWTTGSTLAYLVGGAVLVVAWLVSAGIVRDPLLDLDVLRRRPVLLISIGSGMCYGCSALITILLPMMVMTPAAVGLGYGFGVSAKGFAIFQAPIGGMVVVGGVVVGILVGRSVRPRLLMIVGLLLFALAFVLIAVKHDDKALLLVFAGIAGTGMGLGYASVPNLLIEAVPPQLQASTASIAGAAQSVIAAVLPVLAFTVLNNSYVAPIPLEMTHGAVLYTDKGFQVAFLIGAVACAIGALLAVLLPRKIEQLPAPVAQDVEAPVLTH</sequence>
<feature type="transmembrane region" description="Helical" evidence="6">
    <location>
        <begin position="123"/>
        <end position="139"/>
    </location>
</feature>
<proteinExistence type="predicted"/>
<feature type="transmembrane region" description="Helical" evidence="6">
    <location>
        <begin position="354"/>
        <end position="372"/>
    </location>
</feature>
<feature type="transmembrane region" description="Helical" evidence="6">
    <location>
        <begin position="181"/>
        <end position="200"/>
    </location>
</feature>
<feature type="transmembrane region" description="Helical" evidence="6">
    <location>
        <begin position="64"/>
        <end position="82"/>
    </location>
</feature>
<organism evidence="8 9">
    <name type="scientific">Nocardia vinacea</name>
    <dbReference type="NCBI Taxonomy" id="96468"/>
    <lineage>
        <taxon>Bacteria</taxon>
        <taxon>Bacillati</taxon>
        <taxon>Actinomycetota</taxon>
        <taxon>Actinomycetes</taxon>
        <taxon>Mycobacteriales</taxon>
        <taxon>Nocardiaceae</taxon>
        <taxon>Nocardia</taxon>
    </lineage>
</organism>
<protein>
    <submittedName>
        <fullName evidence="8">MFS transporter</fullName>
    </submittedName>
</protein>
<keyword evidence="9" id="KW-1185">Reference proteome</keyword>
<evidence type="ECO:0000256" key="5">
    <source>
        <dbReference type="ARBA" id="ARBA00023136"/>
    </source>
</evidence>
<keyword evidence="5 6" id="KW-0472">Membrane</keyword>
<name>A0ABZ1YWE0_9NOCA</name>
<dbReference type="InterPro" id="IPR036259">
    <property type="entry name" value="MFS_trans_sf"/>
</dbReference>
<keyword evidence="2" id="KW-0813">Transport</keyword>
<evidence type="ECO:0000313" key="8">
    <source>
        <dbReference type="EMBL" id="WUV47443.1"/>
    </source>
</evidence>
<reference evidence="8" key="1">
    <citation type="submission" date="2022-10" db="EMBL/GenBank/DDBJ databases">
        <title>The complete genomes of actinobacterial strains from the NBC collection.</title>
        <authorList>
            <person name="Joergensen T.S."/>
            <person name="Alvarez Arevalo M."/>
            <person name="Sterndorff E.B."/>
            <person name="Faurdal D."/>
            <person name="Vuksanovic O."/>
            <person name="Mourched A.-S."/>
            <person name="Charusanti P."/>
            <person name="Shaw S."/>
            <person name="Blin K."/>
            <person name="Weber T."/>
        </authorList>
    </citation>
    <scope>NUCLEOTIDE SEQUENCE</scope>
    <source>
        <strain evidence="8">NBC_01482</strain>
    </source>
</reference>
<dbReference type="PROSITE" id="PS50850">
    <property type="entry name" value="MFS"/>
    <property type="match status" value="1"/>
</dbReference>
<feature type="transmembrane region" description="Helical" evidence="6">
    <location>
        <begin position="148"/>
        <end position="169"/>
    </location>
</feature>
<dbReference type="InterPro" id="IPR020846">
    <property type="entry name" value="MFS_dom"/>
</dbReference>
<dbReference type="InterPro" id="IPR011701">
    <property type="entry name" value="MFS"/>
</dbReference>
<feature type="domain" description="Major facilitator superfamily (MFS) profile" evidence="7">
    <location>
        <begin position="25"/>
        <end position="487"/>
    </location>
</feature>
<feature type="transmembrane region" description="Helical" evidence="6">
    <location>
        <begin position="27"/>
        <end position="52"/>
    </location>
</feature>
<gene>
    <name evidence="8" type="ORF">OG563_04160</name>
</gene>
<feature type="transmembrane region" description="Helical" evidence="6">
    <location>
        <begin position="212"/>
        <end position="233"/>
    </location>
</feature>
<dbReference type="PANTHER" id="PTHR23501:SF197">
    <property type="entry name" value="COMD"/>
    <property type="match status" value="1"/>
</dbReference>
<feature type="transmembrane region" description="Helical" evidence="6">
    <location>
        <begin position="325"/>
        <end position="347"/>
    </location>
</feature>
<accession>A0ABZ1YWE0</accession>
<keyword evidence="3 6" id="KW-0812">Transmembrane</keyword>
<dbReference type="Pfam" id="PF07690">
    <property type="entry name" value="MFS_1"/>
    <property type="match status" value="1"/>
</dbReference>
<evidence type="ECO:0000313" key="9">
    <source>
        <dbReference type="Proteomes" id="UP001432062"/>
    </source>
</evidence>
<keyword evidence="4 6" id="KW-1133">Transmembrane helix</keyword>
<feature type="transmembrane region" description="Helical" evidence="6">
    <location>
        <begin position="94"/>
        <end position="117"/>
    </location>
</feature>
<dbReference type="RefSeq" id="WP_327100513.1">
    <property type="nucleotide sequence ID" value="NZ_CP109149.1"/>
</dbReference>
<feature type="transmembrane region" description="Helical" evidence="6">
    <location>
        <begin position="245"/>
        <end position="265"/>
    </location>
</feature>
<feature type="transmembrane region" description="Helical" evidence="6">
    <location>
        <begin position="378"/>
        <end position="403"/>
    </location>
</feature>
<evidence type="ECO:0000256" key="6">
    <source>
        <dbReference type="SAM" id="Phobius"/>
    </source>
</evidence>